<evidence type="ECO:0000313" key="5">
    <source>
        <dbReference type="Proteomes" id="UP000009011"/>
    </source>
</evidence>
<dbReference type="Pfam" id="PF08359">
    <property type="entry name" value="TetR_C_4"/>
    <property type="match status" value="1"/>
</dbReference>
<feature type="domain" description="HTH tetR-type" evidence="3">
    <location>
        <begin position="6"/>
        <end position="66"/>
    </location>
</feature>
<dbReference type="KEGG" id="mro:MROS_1942"/>
<accession>I6ZT04</accession>
<gene>
    <name evidence="4" type="ordered locus">MROS_1942</name>
</gene>
<dbReference type="SUPFAM" id="SSF46689">
    <property type="entry name" value="Homeodomain-like"/>
    <property type="match status" value="1"/>
</dbReference>
<reference evidence="4 5" key="1">
    <citation type="journal article" date="2013" name="PLoS ONE">
        <title>Genomic analysis of Melioribacter roseus, facultatively anaerobic organotrophic bacterium representing a novel deep lineage within Bacteriodetes/Chlorobi group.</title>
        <authorList>
            <person name="Kadnikov V.V."/>
            <person name="Mardanov A.V."/>
            <person name="Podosokorskaya O.A."/>
            <person name="Gavrilov S.N."/>
            <person name="Kublanov I.V."/>
            <person name="Beletsky A.V."/>
            <person name="Bonch-Osmolovskaya E.A."/>
            <person name="Ravin N.V."/>
        </authorList>
    </citation>
    <scope>NUCLEOTIDE SEQUENCE [LARGE SCALE GENOMIC DNA]</scope>
    <source>
        <strain evidence="5">JCM 17771 / P3M-2</strain>
    </source>
</reference>
<dbReference type="PRINTS" id="PR00455">
    <property type="entry name" value="HTHTETR"/>
</dbReference>
<dbReference type="InterPro" id="IPR013570">
    <property type="entry name" value="Tscrpt_reg_YsiA_C"/>
</dbReference>
<dbReference type="EMBL" id="CP003557">
    <property type="protein sequence ID" value="AFN75174.1"/>
    <property type="molecule type" value="Genomic_DNA"/>
</dbReference>
<sequence>MRVKEGNKERDILEAAVDIFARHGFHKAKISQIADQAGVATGSVYLYFKNKDDILIKIYNTLWEKLYSELIAITGNEALSPIEKVDAMIDLIFDMFTENPSVAIVFVNEQESMNRISGDKYSLYYEKFLDEGEKVIKEGIKAGFFNKNIDLKIFRHFIFGSIRNLLHQWAMTPSKLPLSKIRQNFKFLIKHGIMK</sequence>
<evidence type="ECO:0000313" key="4">
    <source>
        <dbReference type="EMBL" id="AFN75174.1"/>
    </source>
</evidence>
<proteinExistence type="predicted"/>
<dbReference type="HOGENOM" id="CLU_069356_12_2_10"/>
<dbReference type="Gene3D" id="1.10.10.60">
    <property type="entry name" value="Homeodomain-like"/>
    <property type="match status" value="1"/>
</dbReference>
<dbReference type="Pfam" id="PF00440">
    <property type="entry name" value="TetR_N"/>
    <property type="match status" value="1"/>
</dbReference>
<dbReference type="Proteomes" id="UP000009011">
    <property type="component" value="Chromosome"/>
</dbReference>
<evidence type="ECO:0000256" key="1">
    <source>
        <dbReference type="ARBA" id="ARBA00023125"/>
    </source>
</evidence>
<dbReference type="InterPro" id="IPR001647">
    <property type="entry name" value="HTH_TetR"/>
</dbReference>
<evidence type="ECO:0000259" key="3">
    <source>
        <dbReference type="PROSITE" id="PS50977"/>
    </source>
</evidence>
<dbReference type="PANTHER" id="PTHR43479:SF11">
    <property type="entry name" value="ACREF_ENVCD OPERON REPRESSOR-RELATED"/>
    <property type="match status" value="1"/>
</dbReference>
<evidence type="ECO:0000256" key="2">
    <source>
        <dbReference type="PROSITE-ProRule" id="PRU00335"/>
    </source>
</evidence>
<organism evidence="4 5">
    <name type="scientific">Melioribacter roseus (strain DSM 23840 / JCM 17771 / VKM B-2668 / P3M-2)</name>
    <dbReference type="NCBI Taxonomy" id="1191523"/>
    <lineage>
        <taxon>Bacteria</taxon>
        <taxon>Pseudomonadati</taxon>
        <taxon>Ignavibacteriota</taxon>
        <taxon>Ignavibacteria</taxon>
        <taxon>Ignavibacteriales</taxon>
        <taxon>Melioribacteraceae</taxon>
        <taxon>Melioribacter</taxon>
    </lineage>
</organism>
<dbReference type="InterPro" id="IPR036271">
    <property type="entry name" value="Tet_transcr_reg_TetR-rel_C_sf"/>
</dbReference>
<dbReference type="SUPFAM" id="SSF48498">
    <property type="entry name" value="Tetracyclin repressor-like, C-terminal domain"/>
    <property type="match status" value="1"/>
</dbReference>
<dbReference type="eggNOG" id="COG1309">
    <property type="taxonomic scope" value="Bacteria"/>
</dbReference>
<dbReference type="InterPro" id="IPR009057">
    <property type="entry name" value="Homeodomain-like_sf"/>
</dbReference>
<dbReference type="PROSITE" id="PS50977">
    <property type="entry name" value="HTH_TETR_2"/>
    <property type="match status" value="1"/>
</dbReference>
<dbReference type="Gene3D" id="1.10.357.10">
    <property type="entry name" value="Tetracycline Repressor, domain 2"/>
    <property type="match status" value="1"/>
</dbReference>
<dbReference type="InterPro" id="IPR050624">
    <property type="entry name" value="HTH-type_Tx_Regulator"/>
</dbReference>
<keyword evidence="5" id="KW-1185">Reference proteome</keyword>
<name>I6ZT04_MELRP</name>
<dbReference type="PANTHER" id="PTHR43479">
    <property type="entry name" value="ACREF/ENVCD OPERON REPRESSOR-RELATED"/>
    <property type="match status" value="1"/>
</dbReference>
<dbReference type="GO" id="GO:0003677">
    <property type="term" value="F:DNA binding"/>
    <property type="evidence" value="ECO:0007669"/>
    <property type="project" value="UniProtKB-UniRule"/>
</dbReference>
<dbReference type="OrthoDB" id="594604at2"/>
<dbReference type="STRING" id="1191523.MROS_1942"/>
<protein>
    <submittedName>
        <fullName evidence="4">Transcriptional regulator, TetR family</fullName>
    </submittedName>
</protein>
<dbReference type="RefSeq" id="WP_014856606.1">
    <property type="nucleotide sequence ID" value="NC_018178.1"/>
</dbReference>
<feature type="DNA-binding region" description="H-T-H motif" evidence="2">
    <location>
        <begin position="29"/>
        <end position="48"/>
    </location>
</feature>
<keyword evidence="1 2" id="KW-0238">DNA-binding</keyword>
<dbReference type="AlphaFoldDB" id="I6ZT04"/>